<sequence>MESIRMLFFNGHEMNDRKPIWVKWSDVLTSKEKGGLGVPSLYALNRALLFKWVWHFYSQKSSLWAKEDTWKGDSNLKTKFPRIFALKCAKNISAADKMWIWSKEGSGKFSVASARRLIDDQRTSTVSTKTRWVTVVLIKINVFACKMKFDRLPTRFNISRCSIDIDSILCTSCKVAAKTVSHVFFSCHLARDVFRLISL</sequence>
<dbReference type="EMBL" id="BKCJ010003107">
    <property type="protein sequence ID" value="GEU53016.1"/>
    <property type="molecule type" value="Genomic_DNA"/>
</dbReference>
<evidence type="ECO:0000259" key="1">
    <source>
        <dbReference type="Pfam" id="PF13966"/>
    </source>
</evidence>
<dbReference type="Pfam" id="PF13966">
    <property type="entry name" value="zf-RVT"/>
    <property type="match status" value="1"/>
</dbReference>
<proteinExistence type="predicted"/>
<accession>A0A6L2KUM4</accession>
<comment type="caution">
    <text evidence="2">The sequence shown here is derived from an EMBL/GenBank/DDBJ whole genome shotgun (WGS) entry which is preliminary data.</text>
</comment>
<dbReference type="InterPro" id="IPR026960">
    <property type="entry name" value="RVT-Znf"/>
</dbReference>
<keyword evidence="2" id="KW-0548">Nucleotidyltransferase</keyword>
<organism evidence="2">
    <name type="scientific">Tanacetum cinerariifolium</name>
    <name type="common">Dalmatian daisy</name>
    <name type="synonym">Chrysanthemum cinerariifolium</name>
    <dbReference type="NCBI Taxonomy" id="118510"/>
    <lineage>
        <taxon>Eukaryota</taxon>
        <taxon>Viridiplantae</taxon>
        <taxon>Streptophyta</taxon>
        <taxon>Embryophyta</taxon>
        <taxon>Tracheophyta</taxon>
        <taxon>Spermatophyta</taxon>
        <taxon>Magnoliopsida</taxon>
        <taxon>eudicotyledons</taxon>
        <taxon>Gunneridae</taxon>
        <taxon>Pentapetalae</taxon>
        <taxon>asterids</taxon>
        <taxon>campanulids</taxon>
        <taxon>Asterales</taxon>
        <taxon>Asteraceae</taxon>
        <taxon>Asteroideae</taxon>
        <taxon>Anthemideae</taxon>
        <taxon>Anthemidinae</taxon>
        <taxon>Tanacetum</taxon>
    </lineage>
</organism>
<dbReference type="GO" id="GO:0003964">
    <property type="term" value="F:RNA-directed DNA polymerase activity"/>
    <property type="evidence" value="ECO:0007669"/>
    <property type="project" value="UniProtKB-KW"/>
</dbReference>
<dbReference type="PANTHER" id="PTHR33116">
    <property type="entry name" value="REVERSE TRANSCRIPTASE ZINC-BINDING DOMAIN-CONTAINING PROTEIN-RELATED-RELATED"/>
    <property type="match status" value="1"/>
</dbReference>
<keyword evidence="2" id="KW-0808">Transferase</keyword>
<keyword evidence="2" id="KW-0695">RNA-directed DNA polymerase</keyword>
<reference evidence="2" key="1">
    <citation type="journal article" date="2019" name="Sci. Rep.">
        <title>Draft genome of Tanacetum cinerariifolium, the natural source of mosquito coil.</title>
        <authorList>
            <person name="Yamashiro T."/>
            <person name="Shiraishi A."/>
            <person name="Satake H."/>
            <person name="Nakayama K."/>
        </authorList>
    </citation>
    <scope>NUCLEOTIDE SEQUENCE</scope>
</reference>
<feature type="domain" description="Reverse transcriptase zinc-binding" evidence="1">
    <location>
        <begin position="109"/>
        <end position="193"/>
    </location>
</feature>
<dbReference type="PANTHER" id="PTHR33116:SF77">
    <property type="entry name" value="RNA-DIRECTED DNA POLYMERASE"/>
    <property type="match status" value="1"/>
</dbReference>
<evidence type="ECO:0000313" key="2">
    <source>
        <dbReference type="EMBL" id="GEU53016.1"/>
    </source>
</evidence>
<gene>
    <name evidence="2" type="ORF">Tci_024994</name>
</gene>
<name>A0A6L2KUM4_TANCI</name>
<dbReference type="AlphaFoldDB" id="A0A6L2KUM4"/>
<protein>
    <submittedName>
        <fullName evidence="2">RNA-directed DNA polymerase, eukaryota</fullName>
    </submittedName>
</protein>